<dbReference type="eggNOG" id="ENOG502S8IT">
    <property type="taxonomic scope" value="Eukaryota"/>
</dbReference>
<dbReference type="RefSeq" id="XP_007801386.1">
    <property type="nucleotide sequence ID" value="XM_007803195.1"/>
</dbReference>
<accession>U1HR43</accession>
<dbReference type="OMA" id="MFAQPFD"/>
<feature type="compositionally biased region" description="Pro residues" evidence="1">
    <location>
        <begin position="407"/>
        <end position="418"/>
    </location>
</feature>
<evidence type="ECO:0000313" key="2">
    <source>
        <dbReference type="EMBL" id="ERF72950.1"/>
    </source>
</evidence>
<organism evidence="2 3">
    <name type="scientific">Endocarpon pusillum (strain Z07020 / HMAS-L-300199)</name>
    <name type="common">Lichen-forming fungus</name>
    <dbReference type="NCBI Taxonomy" id="1263415"/>
    <lineage>
        <taxon>Eukaryota</taxon>
        <taxon>Fungi</taxon>
        <taxon>Dikarya</taxon>
        <taxon>Ascomycota</taxon>
        <taxon>Pezizomycotina</taxon>
        <taxon>Eurotiomycetes</taxon>
        <taxon>Chaetothyriomycetidae</taxon>
        <taxon>Verrucariales</taxon>
        <taxon>Verrucariaceae</taxon>
        <taxon>Endocarpon</taxon>
    </lineage>
</organism>
<sequence>MPLASSPDCQIRAEDKALRLLFPTIEDPLTNSFDDYVNQALYDLSDDDKEDFFIGDVGDRGGSSQSPIGAAARHKESSPQPWRKGLWCLNQNESSVRCPNGSHNQLKIPSQPLNRADLQDPRSPSLTPSQKGTKRSVTSPKAATIRPNPYVRHTHSREVTLSPSPMYARLPNGKMPHHETWQQDFQNFHLQVQDDVLPLSPPPSGRPVQRGNATRMNAINVVHNGAHMQTLDLTMPSYDMSQPIPSIEQLDPDLYVPRPNPTFMPSGPTVLSSPTDQSNLASHYASRVQGQKIPAWHTEPVGTGHKSAYLYNSQSQMMEGEQTQAWWSPPPTTSNHSATSSFEQAHDEYYPRIAAPSPQRPVHQLISSSSHDLQLGGLMIQYPSGDSHAPKSDTHQPAEPLSAAGPPFSPTSVYPPLPSLKGDSYREAFSPTSPFTTPRRRHQTSPDRSASISPTNTTRSTRQTSPTRSTRRKSMGNPKTSGVSKTPRTPRTPKTPNGGFEMNFVNLTAADSAKLLSDVAPSGSSKTRARREQEAREKRRRLSEAAVRAVRRAGGDVKALEKAIQT</sequence>
<reference evidence="3" key="1">
    <citation type="journal article" date="2014" name="BMC Genomics">
        <title>Genome characteristics reveal the impact of lichenization on lichen-forming fungus Endocarpon pusillum Hedwig (Verrucariales, Ascomycota).</title>
        <authorList>
            <person name="Wang Y.-Y."/>
            <person name="Liu B."/>
            <person name="Zhang X.-Y."/>
            <person name="Zhou Q.-M."/>
            <person name="Zhang T."/>
            <person name="Li H."/>
            <person name="Yu Y.-F."/>
            <person name="Zhang X.-L."/>
            <person name="Hao X.-Y."/>
            <person name="Wang M."/>
            <person name="Wang L."/>
            <person name="Wei J.-C."/>
        </authorList>
    </citation>
    <scope>NUCLEOTIDE SEQUENCE [LARGE SCALE GENOMIC DNA]</scope>
    <source>
        <strain evidence="3">Z07020 / HMAS-L-300199</strain>
    </source>
</reference>
<dbReference type="HOGENOM" id="CLU_462313_0_0_1"/>
<keyword evidence="3" id="KW-1185">Reference proteome</keyword>
<dbReference type="AlphaFoldDB" id="U1HR43"/>
<protein>
    <recommendedName>
        <fullName evidence="4">Developmental regulatory protein wetA</fullName>
    </recommendedName>
</protein>
<dbReference type="OrthoDB" id="2575228at2759"/>
<feature type="region of interest" description="Disordered" evidence="1">
    <location>
        <begin position="379"/>
        <end position="502"/>
    </location>
</feature>
<evidence type="ECO:0008006" key="4">
    <source>
        <dbReference type="Google" id="ProtNLM"/>
    </source>
</evidence>
<feature type="region of interest" description="Disordered" evidence="1">
    <location>
        <begin position="516"/>
        <end position="543"/>
    </location>
</feature>
<feature type="compositionally biased region" description="Polar residues" evidence="1">
    <location>
        <begin position="98"/>
        <end position="113"/>
    </location>
</feature>
<proteinExistence type="predicted"/>
<evidence type="ECO:0000313" key="3">
    <source>
        <dbReference type="Proteomes" id="UP000019373"/>
    </source>
</evidence>
<feature type="compositionally biased region" description="Low complexity" evidence="1">
    <location>
        <begin position="453"/>
        <end position="468"/>
    </location>
</feature>
<dbReference type="Proteomes" id="UP000019373">
    <property type="component" value="Unassembled WGS sequence"/>
</dbReference>
<evidence type="ECO:0000256" key="1">
    <source>
        <dbReference type="SAM" id="MobiDB-lite"/>
    </source>
</evidence>
<feature type="compositionally biased region" description="Low complexity" evidence="1">
    <location>
        <begin position="485"/>
        <end position="496"/>
    </location>
</feature>
<feature type="compositionally biased region" description="Polar residues" evidence="1">
    <location>
        <begin position="122"/>
        <end position="141"/>
    </location>
</feature>
<gene>
    <name evidence="2" type="ORF">EPUS_05031</name>
</gene>
<feature type="region of interest" description="Disordered" evidence="1">
    <location>
        <begin position="53"/>
        <end position="83"/>
    </location>
</feature>
<name>U1HR43_ENDPU</name>
<dbReference type="GeneID" id="19239984"/>
<feature type="region of interest" description="Disordered" evidence="1">
    <location>
        <begin position="98"/>
        <end position="144"/>
    </location>
</feature>
<dbReference type="EMBL" id="KE721008">
    <property type="protein sequence ID" value="ERF72950.1"/>
    <property type="molecule type" value="Genomic_DNA"/>
</dbReference>